<protein>
    <submittedName>
        <fullName evidence="2">Uncharacterized protein</fullName>
    </submittedName>
</protein>
<keyword evidence="1" id="KW-0175">Coiled coil</keyword>
<evidence type="ECO:0000313" key="3">
    <source>
        <dbReference type="Proteomes" id="UP000244248"/>
    </source>
</evidence>
<comment type="caution">
    <text evidence="2">The sequence shown here is derived from an EMBL/GenBank/DDBJ whole genome shotgun (WGS) entry which is preliminary data.</text>
</comment>
<keyword evidence="3" id="KW-1185">Reference proteome</keyword>
<feature type="coiled-coil region" evidence="1">
    <location>
        <begin position="110"/>
        <end position="144"/>
    </location>
</feature>
<evidence type="ECO:0000313" key="2">
    <source>
        <dbReference type="EMBL" id="PTU30484.1"/>
    </source>
</evidence>
<name>A0A2T5MD34_9GAMM</name>
<dbReference type="Proteomes" id="UP000244248">
    <property type="component" value="Unassembled WGS sequence"/>
</dbReference>
<evidence type="ECO:0000256" key="1">
    <source>
        <dbReference type="SAM" id="Coils"/>
    </source>
</evidence>
<accession>A0A2T5MD34</accession>
<organism evidence="2 3">
    <name type="scientific">Stenotrophobium rhamnosiphilum</name>
    <dbReference type="NCBI Taxonomy" id="2029166"/>
    <lineage>
        <taxon>Bacteria</taxon>
        <taxon>Pseudomonadati</taxon>
        <taxon>Pseudomonadota</taxon>
        <taxon>Gammaproteobacteria</taxon>
        <taxon>Nevskiales</taxon>
        <taxon>Nevskiaceae</taxon>
        <taxon>Stenotrophobium</taxon>
    </lineage>
</organism>
<reference evidence="2 3" key="1">
    <citation type="submission" date="2018-04" db="EMBL/GenBank/DDBJ databases">
        <title>Novel species isolated from glacier.</title>
        <authorList>
            <person name="Liu Q."/>
            <person name="Xin Y.-H."/>
        </authorList>
    </citation>
    <scope>NUCLEOTIDE SEQUENCE [LARGE SCALE GENOMIC DNA]</scope>
    <source>
        <strain evidence="2 3">GT1R17</strain>
    </source>
</reference>
<dbReference type="EMBL" id="QANS01000005">
    <property type="protein sequence ID" value="PTU30484.1"/>
    <property type="molecule type" value="Genomic_DNA"/>
</dbReference>
<dbReference type="RefSeq" id="WP_107940856.1">
    <property type="nucleotide sequence ID" value="NZ_QANS01000005.1"/>
</dbReference>
<sequence length="152" mass="16993">MTKVDDQRTIMQLEDLLTLMQQLLEADAATHKSLDVELQQQYEADPSQTNKMRLALALTTPGHSHADLLKSQQMIDELQAQNESLPRVIAIYLRTRVAANKQTYALEGKVKALSSGNKDLNQQLEEVKAQIKALTAIEQNLEKTNPRTAGAR</sequence>
<gene>
    <name evidence="2" type="ORF">CJD38_13280</name>
</gene>
<dbReference type="AlphaFoldDB" id="A0A2T5MD34"/>
<proteinExistence type="predicted"/>